<dbReference type="Proteomes" id="UP001589828">
    <property type="component" value="Unassembled WGS sequence"/>
</dbReference>
<evidence type="ECO:0000313" key="2">
    <source>
        <dbReference type="Proteomes" id="UP001589828"/>
    </source>
</evidence>
<organism evidence="1 2">
    <name type="scientific">Mucilaginibacter angelicae</name>
    <dbReference type="NCBI Taxonomy" id="869718"/>
    <lineage>
        <taxon>Bacteria</taxon>
        <taxon>Pseudomonadati</taxon>
        <taxon>Bacteroidota</taxon>
        <taxon>Sphingobacteriia</taxon>
        <taxon>Sphingobacteriales</taxon>
        <taxon>Sphingobacteriaceae</taxon>
        <taxon>Mucilaginibacter</taxon>
    </lineage>
</organism>
<evidence type="ECO:0000313" key="1">
    <source>
        <dbReference type="EMBL" id="MFC0513080.1"/>
    </source>
</evidence>
<dbReference type="RefSeq" id="WP_377020953.1">
    <property type="nucleotide sequence ID" value="NZ_JBHLTS010000004.1"/>
</dbReference>
<dbReference type="EMBL" id="JBHLTS010000004">
    <property type="protein sequence ID" value="MFC0513080.1"/>
    <property type="molecule type" value="Genomic_DNA"/>
</dbReference>
<proteinExistence type="predicted"/>
<comment type="caution">
    <text evidence="1">The sequence shown here is derived from an EMBL/GenBank/DDBJ whole genome shotgun (WGS) entry which is preliminary data.</text>
</comment>
<gene>
    <name evidence="1" type="ORF">ACFFGT_02675</name>
</gene>
<reference evidence="1 2" key="1">
    <citation type="submission" date="2024-09" db="EMBL/GenBank/DDBJ databases">
        <authorList>
            <person name="Sun Q."/>
            <person name="Mori K."/>
        </authorList>
    </citation>
    <scope>NUCLEOTIDE SEQUENCE [LARGE SCALE GENOMIC DNA]</scope>
    <source>
        <strain evidence="1 2">NCAIM B.02415</strain>
    </source>
</reference>
<name>A0ABV6L373_9SPHI</name>
<sequence>MDNDKKVITAHEFQLIGQDGNIRAVLTSADGGTDLTFSGIGGKPQLKLSATGDGLASLNMYENDGREKISISVDDQGTHVHLAGAGKQESYLFLKNTGASGLVLTDRKGNRRLEAKIGPDAEPDITIYPVNDEEKKL</sequence>
<keyword evidence="2" id="KW-1185">Reference proteome</keyword>
<accession>A0ABV6L373</accession>
<protein>
    <submittedName>
        <fullName evidence="1">Uncharacterized protein</fullName>
    </submittedName>
</protein>